<proteinExistence type="predicted"/>
<evidence type="ECO:0000256" key="3">
    <source>
        <dbReference type="SAM" id="MobiDB-lite"/>
    </source>
</evidence>
<organism evidence="5 6">
    <name type="scientific">Colocasia esculenta</name>
    <name type="common">Wild taro</name>
    <name type="synonym">Arum esculentum</name>
    <dbReference type="NCBI Taxonomy" id="4460"/>
    <lineage>
        <taxon>Eukaryota</taxon>
        <taxon>Viridiplantae</taxon>
        <taxon>Streptophyta</taxon>
        <taxon>Embryophyta</taxon>
        <taxon>Tracheophyta</taxon>
        <taxon>Spermatophyta</taxon>
        <taxon>Magnoliopsida</taxon>
        <taxon>Liliopsida</taxon>
        <taxon>Araceae</taxon>
        <taxon>Aroideae</taxon>
        <taxon>Colocasieae</taxon>
        <taxon>Colocasia</taxon>
    </lineage>
</organism>
<evidence type="ECO:0000256" key="2">
    <source>
        <dbReference type="ARBA" id="ARBA00023242"/>
    </source>
</evidence>
<dbReference type="AlphaFoldDB" id="A0A843X059"/>
<dbReference type="GO" id="GO:0003712">
    <property type="term" value="F:transcription coregulator activity"/>
    <property type="evidence" value="ECO:0007669"/>
    <property type="project" value="InterPro"/>
</dbReference>
<evidence type="ECO:0000313" key="6">
    <source>
        <dbReference type="Proteomes" id="UP000652761"/>
    </source>
</evidence>
<dbReference type="Proteomes" id="UP000652761">
    <property type="component" value="Unassembled WGS sequence"/>
</dbReference>
<dbReference type="GO" id="GO:0005634">
    <property type="term" value="C:nucleus"/>
    <property type="evidence" value="ECO:0007669"/>
    <property type="project" value="UniProtKB-SubCell"/>
</dbReference>
<keyword evidence="6" id="KW-1185">Reference proteome</keyword>
<sequence>MIPPHAVRSPNRGQIDPPMDGGGSNEMPALAGAPFVNVDFMLDVWRAELGGEARNRIINKIVETLRRYVQASRQVLPISELDLSWELMRMAVKFEEKIFIIAESKVLSTSLKHLCFKDFIGDEIFDVSKDSNHYVTDFLCGQRREATEAIKGSPQPQRPG</sequence>
<accession>A0A843X059</accession>
<dbReference type="Pfam" id="PF16987">
    <property type="entry name" value="KIX_2"/>
    <property type="match status" value="1"/>
</dbReference>
<protein>
    <recommendedName>
        <fullName evidence="4">Mediator complex subunit 15 KIX domain-containing protein</fullName>
    </recommendedName>
</protein>
<name>A0A843X059_COLES</name>
<evidence type="ECO:0000259" key="4">
    <source>
        <dbReference type="Pfam" id="PF16987"/>
    </source>
</evidence>
<dbReference type="InterPro" id="IPR036529">
    <property type="entry name" value="KIX_dom_sf"/>
</dbReference>
<dbReference type="Gene3D" id="1.10.246.20">
    <property type="entry name" value="Coactivator CBP, KIX domain"/>
    <property type="match status" value="1"/>
</dbReference>
<feature type="domain" description="Mediator complex subunit 15 KIX" evidence="4">
    <location>
        <begin position="45"/>
        <end position="105"/>
    </location>
</feature>
<dbReference type="InterPro" id="IPR036546">
    <property type="entry name" value="MED15_KIX"/>
</dbReference>
<feature type="region of interest" description="Disordered" evidence="3">
    <location>
        <begin position="1"/>
        <end position="26"/>
    </location>
</feature>
<evidence type="ECO:0000256" key="1">
    <source>
        <dbReference type="ARBA" id="ARBA00004123"/>
    </source>
</evidence>
<comment type="caution">
    <text evidence="5">The sequence shown here is derived from an EMBL/GenBank/DDBJ whole genome shotgun (WGS) entry which is preliminary data.</text>
</comment>
<dbReference type="GO" id="GO:0006355">
    <property type="term" value="P:regulation of DNA-templated transcription"/>
    <property type="evidence" value="ECO:0007669"/>
    <property type="project" value="InterPro"/>
</dbReference>
<dbReference type="EMBL" id="NMUH01005326">
    <property type="protein sequence ID" value="MQM12478.1"/>
    <property type="molecule type" value="Genomic_DNA"/>
</dbReference>
<evidence type="ECO:0000313" key="5">
    <source>
        <dbReference type="EMBL" id="MQM12478.1"/>
    </source>
</evidence>
<reference evidence="5" key="1">
    <citation type="submission" date="2017-07" db="EMBL/GenBank/DDBJ databases">
        <title>Taro Niue Genome Assembly and Annotation.</title>
        <authorList>
            <person name="Atibalentja N."/>
            <person name="Keating K."/>
            <person name="Fields C.J."/>
        </authorList>
    </citation>
    <scope>NUCLEOTIDE SEQUENCE</scope>
    <source>
        <strain evidence="5">Niue_2</strain>
        <tissue evidence="5">Leaf</tissue>
    </source>
</reference>
<keyword evidence="2" id="KW-0539">Nucleus</keyword>
<dbReference type="OrthoDB" id="1912459at2759"/>
<comment type="subcellular location">
    <subcellularLocation>
        <location evidence="1">Nucleus</location>
    </subcellularLocation>
</comment>
<gene>
    <name evidence="5" type="ORF">Taro_045399</name>
</gene>